<feature type="domain" description="AMP-dependent synthetase/ligase" evidence="5">
    <location>
        <begin position="48"/>
        <end position="404"/>
    </location>
</feature>
<gene>
    <name evidence="6" type="ORF">EV686_1022</name>
</gene>
<dbReference type="EMBL" id="SMBX01000002">
    <property type="protein sequence ID" value="TCV01294.1"/>
    <property type="molecule type" value="Genomic_DNA"/>
</dbReference>
<comment type="similarity">
    <text evidence="1">Belongs to the ATP-dependent AMP-binding enzyme family.</text>
</comment>
<dbReference type="Gene3D" id="3.40.50.12780">
    <property type="entry name" value="N-terminal domain of ligase-like"/>
    <property type="match status" value="1"/>
</dbReference>
<evidence type="ECO:0000256" key="2">
    <source>
        <dbReference type="ARBA" id="ARBA00022598"/>
    </source>
</evidence>
<keyword evidence="3" id="KW-0547">Nucleotide-binding</keyword>
<protein>
    <submittedName>
        <fullName evidence="6">Acetyl-CoA synthetase</fullName>
    </submittedName>
</protein>
<dbReference type="InterPro" id="IPR051087">
    <property type="entry name" value="Mitochondrial_ACSM"/>
</dbReference>
<dbReference type="Pfam" id="PF00501">
    <property type="entry name" value="AMP-binding"/>
    <property type="match status" value="1"/>
</dbReference>
<dbReference type="PANTHER" id="PTHR43605">
    <property type="entry name" value="ACYL-COENZYME A SYNTHETASE"/>
    <property type="match status" value="1"/>
</dbReference>
<organism evidence="6 7">
    <name type="scientific">Paracandidimonas soli</name>
    <dbReference type="NCBI Taxonomy" id="1917182"/>
    <lineage>
        <taxon>Bacteria</taxon>
        <taxon>Pseudomonadati</taxon>
        <taxon>Pseudomonadota</taxon>
        <taxon>Betaproteobacteria</taxon>
        <taxon>Burkholderiales</taxon>
        <taxon>Alcaligenaceae</taxon>
        <taxon>Paracandidimonas</taxon>
    </lineage>
</organism>
<evidence type="ECO:0000256" key="3">
    <source>
        <dbReference type="ARBA" id="ARBA00022741"/>
    </source>
</evidence>
<dbReference type="GO" id="GO:0006637">
    <property type="term" value="P:acyl-CoA metabolic process"/>
    <property type="evidence" value="ECO:0007669"/>
    <property type="project" value="TreeGrafter"/>
</dbReference>
<dbReference type="GO" id="GO:0005524">
    <property type="term" value="F:ATP binding"/>
    <property type="evidence" value="ECO:0007669"/>
    <property type="project" value="UniProtKB-KW"/>
</dbReference>
<evidence type="ECO:0000256" key="4">
    <source>
        <dbReference type="ARBA" id="ARBA00022840"/>
    </source>
</evidence>
<reference evidence="6 7" key="1">
    <citation type="submission" date="2019-03" db="EMBL/GenBank/DDBJ databases">
        <title>Genomic Encyclopedia of Type Strains, Phase IV (KMG-IV): sequencing the most valuable type-strain genomes for metagenomic binning, comparative biology and taxonomic classification.</title>
        <authorList>
            <person name="Goeker M."/>
        </authorList>
    </citation>
    <scope>NUCLEOTIDE SEQUENCE [LARGE SCALE GENOMIC DNA]</scope>
    <source>
        <strain evidence="6 7">DSM 100048</strain>
    </source>
</reference>
<dbReference type="Proteomes" id="UP000294692">
    <property type="component" value="Unassembled WGS sequence"/>
</dbReference>
<evidence type="ECO:0000256" key="1">
    <source>
        <dbReference type="ARBA" id="ARBA00006432"/>
    </source>
</evidence>
<evidence type="ECO:0000313" key="6">
    <source>
        <dbReference type="EMBL" id="TCV01294.1"/>
    </source>
</evidence>
<dbReference type="GO" id="GO:0004321">
    <property type="term" value="F:fatty-acyl-CoA synthase activity"/>
    <property type="evidence" value="ECO:0007669"/>
    <property type="project" value="TreeGrafter"/>
</dbReference>
<keyword evidence="4" id="KW-0067">ATP-binding</keyword>
<dbReference type="AlphaFoldDB" id="A0A4R3VCF1"/>
<keyword evidence="2" id="KW-0436">Ligase</keyword>
<dbReference type="PANTHER" id="PTHR43605:SF10">
    <property type="entry name" value="ACYL-COA SYNTHETASE MEDIUM CHAIN FAMILY MEMBER 3"/>
    <property type="match status" value="1"/>
</dbReference>
<dbReference type="GO" id="GO:0006633">
    <property type="term" value="P:fatty acid biosynthetic process"/>
    <property type="evidence" value="ECO:0007669"/>
    <property type="project" value="TreeGrafter"/>
</dbReference>
<proteinExistence type="inferred from homology"/>
<dbReference type="InterPro" id="IPR042099">
    <property type="entry name" value="ANL_N_sf"/>
</dbReference>
<name>A0A4R3VCF1_9BURK</name>
<comment type="caution">
    <text evidence="6">The sequence shown here is derived from an EMBL/GenBank/DDBJ whole genome shotgun (WGS) entry which is preliminary data.</text>
</comment>
<dbReference type="RefSeq" id="WP_377748132.1">
    <property type="nucleotide sequence ID" value="NZ_JBHRVM010000001.1"/>
</dbReference>
<keyword evidence="7" id="KW-1185">Reference proteome</keyword>
<accession>A0A4R3VCF1</accession>
<dbReference type="GO" id="GO:0015645">
    <property type="term" value="F:fatty acid ligase activity"/>
    <property type="evidence" value="ECO:0007669"/>
    <property type="project" value="TreeGrafter"/>
</dbReference>
<sequence>MLRAKHNSAVTYVNSRMNNQYPELYPSYLWLVPSVFNMADACAHRWAGNTHEGRNAAIYYEDEAGRRDVWTYTRLSATAQQLANGLERMDVVPGDRVAIVMTQRPEAVVSLMAVLSAGAIAVPLSSHASPIALRNSLLDSGARVAIVDNICGNRVLQAQCPQLKQVIGFNFESDAIIPWRTLLARQPAVFRTLPTLSRAPALLLYPTDTEHTADGVLLSHAALIGALPGFVASQNWFPQKNDILWSPDWNAWGSLLHALLPALYFGRPVVAAPNGFSPHQALTIMSRYQVTNAYLSTALAARIAQEPDLLERHAEQLALRAIAVSGPPLPDAVADRLQQQIGLKPNLAWSHLETNAPIGDSHLKWPGRPGSLGLPYPGHRVAVIDTRGTARPTGMAGEIAVHRNDIHGHPDPALFLGYWQKDDLTRSRYIGDWCLTGLWGFMDADGYVWLKPRKAQPA</sequence>
<dbReference type="InterPro" id="IPR000873">
    <property type="entry name" value="AMP-dep_synth/lig_dom"/>
</dbReference>
<dbReference type="SUPFAM" id="SSF56801">
    <property type="entry name" value="Acetyl-CoA synthetase-like"/>
    <property type="match status" value="1"/>
</dbReference>
<evidence type="ECO:0000313" key="7">
    <source>
        <dbReference type="Proteomes" id="UP000294692"/>
    </source>
</evidence>
<evidence type="ECO:0000259" key="5">
    <source>
        <dbReference type="Pfam" id="PF00501"/>
    </source>
</evidence>